<dbReference type="EMBL" id="FNVU01000005">
    <property type="protein sequence ID" value="SEG48190.1"/>
    <property type="molecule type" value="Genomic_DNA"/>
</dbReference>
<proteinExistence type="predicted"/>
<gene>
    <name evidence="6" type="ORF">SAMN05216223_105416</name>
</gene>
<evidence type="ECO:0000256" key="2">
    <source>
        <dbReference type="ARBA" id="ARBA00023125"/>
    </source>
</evidence>
<dbReference type="PANTHER" id="PTHR33164">
    <property type="entry name" value="TRANSCRIPTIONAL REGULATOR, MARR FAMILY"/>
    <property type="match status" value="1"/>
</dbReference>
<dbReference type="Pfam" id="PF12802">
    <property type="entry name" value="MarR_2"/>
    <property type="match status" value="1"/>
</dbReference>
<dbReference type="InterPro" id="IPR036388">
    <property type="entry name" value="WH-like_DNA-bd_sf"/>
</dbReference>
<keyword evidence="7" id="KW-1185">Reference proteome</keyword>
<dbReference type="InterPro" id="IPR000835">
    <property type="entry name" value="HTH_MarR-typ"/>
</dbReference>
<evidence type="ECO:0000313" key="7">
    <source>
        <dbReference type="Proteomes" id="UP000236754"/>
    </source>
</evidence>
<dbReference type="RefSeq" id="WP_103886190.1">
    <property type="nucleotide sequence ID" value="NZ_FNVU01000005.1"/>
</dbReference>
<dbReference type="Proteomes" id="UP000236754">
    <property type="component" value="Unassembled WGS sequence"/>
</dbReference>
<dbReference type="AlphaFoldDB" id="A0A1H6AIW3"/>
<dbReference type="SUPFAM" id="SSF46785">
    <property type="entry name" value="Winged helix' DNA-binding domain"/>
    <property type="match status" value="1"/>
</dbReference>
<accession>A0A1H6AIW3</accession>
<feature type="region of interest" description="Disordered" evidence="4">
    <location>
        <begin position="178"/>
        <end position="206"/>
    </location>
</feature>
<keyword evidence="2" id="KW-0238">DNA-binding</keyword>
<dbReference type="PROSITE" id="PS50995">
    <property type="entry name" value="HTH_MARR_2"/>
    <property type="match status" value="1"/>
</dbReference>
<protein>
    <submittedName>
        <fullName evidence="6">Transcriptional regulator, MarR family</fullName>
    </submittedName>
</protein>
<evidence type="ECO:0000256" key="1">
    <source>
        <dbReference type="ARBA" id="ARBA00023015"/>
    </source>
</evidence>
<dbReference type="GO" id="GO:0006950">
    <property type="term" value="P:response to stress"/>
    <property type="evidence" value="ECO:0007669"/>
    <property type="project" value="TreeGrafter"/>
</dbReference>
<evidence type="ECO:0000256" key="4">
    <source>
        <dbReference type="SAM" id="MobiDB-lite"/>
    </source>
</evidence>
<evidence type="ECO:0000313" key="6">
    <source>
        <dbReference type="EMBL" id="SEG48190.1"/>
    </source>
</evidence>
<dbReference type="SMART" id="SM00347">
    <property type="entry name" value="HTH_MARR"/>
    <property type="match status" value="1"/>
</dbReference>
<feature type="domain" description="HTH marR-type" evidence="5">
    <location>
        <begin position="10"/>
        <end position="142"/>
    </location>
</feature>
<dbReference type="InterPro" id="IPR036390">
    <property type="entry name" value="WH_DNA-bd_sf"/>
</dbReference>
<sequence>MALPVRNQSPRRSGALLDQLARRMRLRGESALAQLGLRPRHLLALTVLRDRHGSTQQALSATLTLDRANVVGLLNELEADGLVERHRSPEDRRRHVVRLTDAGAQRLADAEFALSGAEDDVLGVLDEAQRETLYELLRTAACAQLGESSADGSCVTDAESCVADAEPCVADARSAFTEGDSCLSDPDGATATPSDIAPTKRGVPSS</sequence>
<dbReference type="InterPro" id="IPR023187">
    <property type="entry name" value="Tscrpt_reg_MarR-type_CS"/>
</dbReference>
<dbReference type="Gene3D" id="1.10.10.10">
    <property type="entry name" value="Winged helix-like DNA-binding domain superfamily/Winged helix DNA-binding domain"/>
    <property type="match status" value="1"/>
</dbReference>
<dbReference type="PRINTS" id="PR00598">
    <property type="entry name" value="HTHMARR"/>
</dbReference>
<keyword evidence="1" id="KW-0805">Transcription regulation</keyword>
<keyword evidence="3" id="KW-0804">Transcription</keyword>
<dbReference type="GO" id="GO:0003700">
    <property type="term" value="F:DNA-binding transcription factor activity"/>
    <property type="evidence" value="ECO:0007669"/>
    <property type="project" value="InterPro"/>
</dbReference>
<dbReference type="InterPro" id="IPR039422">
    <property type="entry name" value="MarR/SlyA-like"/>
</dbReference>
<evidence type="ECO:0000259" key="5">
    <source>
        <dbReference type="PROSITE" id="PS50995"/>
    </source>
</evidence>
<reference evidence="6 7" key="1">
    <citation type="submission" date="2016-10" db="EMBL/GenBank/DDBJ databases">
        <authorList>
            <person name="de Groot N.N."/>
        </authorList>
    </citation>
    <scope>NUCLEOTIDE SEQUENCE [LARGE SCALE GENOMIC DNA]</scope>
    <source>
        <strain evidence="6 7">CGMCC 4.2023</strain>
    </source>
</reference>
<evidence type="ECO:0000256" key="3">
    <source>
        <dbReference type="ARBA" id="ARBA00023163"/>
    </source>
</evidence>
<name>A0A1H6AIW3_9ACTN</name>
<dbReference type="PROSITE" id="PS01117">
    <property type="entry name" value="HTH_MARR_1"/>
    <property type="match status" value="1"/>
</dbReference>
<organism evidence="6 7">
    <name type="scientific">Actinacidiphila yanglinensis</name>
    <dbReference type="NCBI Taxonomy" id="310779"/>
    <lineage>
        <taxon>Bacteria</taxon>
        <taxon>Bacillati</taxon>
        <taxon>Actinomycetota</taxon>
        <taxon>Actinomycetes</taxon>
        <taxon>Kitasatosporales</taxon>
        <taxon>Streptomycetaceae</taxon>
        <taxon>Actinacidiphila</taxon>
    </lineage>
</organism>
<dbReference type="OrthoDB" id="4463574at2"/>
<dbReference type="GO" id="GO:0003677">
    <property type="term" value="F:DNA binding"/>
    <property type="evidence" value="ECO:0007669"/>
    <property type="project" value="UniProtKB-KW"/>
</dbReference>
<dbReference type="PANTHER" id="PTHR33164:SF43">
    <property type="entry name" value="HTH-TYPE TRANSCRIPTIONAL REPRESSOR YETL"/>
    <property type="match status" value="1"/>
</dbReference>